<proteinExistence type="predicted"/>
<comment type="caution">
    <text evidence="2">The sequence shown here is derived from an EMBL/GenBank/DDBJ whole genome shotgun (WGS) entry which is preliminary data.</text>
</comment>
<name>A0A835ZJJ8_SHEEP</name>
<gene>
    <name evidence="2" type="ORF">JEQ12_012092</name>
</gene>
<dbReference type="AlphaFoldDB" id="A0A835ZJJ8"/>
<keyword evidence="1" id="KW-0472">Membrane</keyword>
<reference evidence="2 3" key="1">
    <citation type="submission" date="2020-12" db="EMBL/GenBank/DDBJ databases">
        <title>De novo assembly of Tibetan sheep genome.</title>
        <authorList>
            <person name="Li X."/>
        </authorList>
    </citation>
    <scope>NUCLEOTIDE SEQUENCE [LARGE SCALE GENOMIC DNA]</scope>
    <source>
        <tissue evidence="2">Heart</tissue>
    </source>
</reference>
<evidence type="ECO:0000256" key="1">
    <source>
        <dbReference type="SAM" id="Phobius"/>
    </source>
</evidence>
<dbReference type="Proteomes" id="UP000664991">
    <property type="component" value="Unassembled WGS sequence"/>
</dbReference>
<dbReference type="EMBL" id="JAEMGP010000023">
    <property type="protein sequence ID" value="KAG5195797.1"/>
    <property type="molecule type" value="Genomic_DNA"/>
</dbReference>
<organism evidence="2 3">
    <name type="scientific">Ovis aries</name>
    <name type="common">Sheep</name>
    <dbReference type="NCBI Taxonomy" id="9940"/>
    <lineage>
        <taxon>Eukaryota</taxon>
        <taxon>Metazoa</taxon>
        <taxon>Chordata</taxon>
        <taxon>Craniata</taxon>
        <taxon>Vertebrata</taxon>
        <taxon>Euteleostomi</taxon>
        <taxon>Mammalia</taxon>
        <taxon>Eutheria</taxon>
        <taxon>Laurasiatheria</taxon>
        <taxon>Artiodactyla</taxon>
        <taxon>Ruminantia</taxon>
        <taxon>Pecora</taxon>
        <taxon>Bovidae</taxon>
        <taxon>Caprinae</taxon>
        <taxon>Ovis</taxon>
    </lineage>
</organism>
<accession>A0A835ZJJ8</accession>
<feature type="transmembrane region" description="Helical" evidence="1">
    <location>
        <begin position="79"/>
        <end position="103"/>
    </location>
</feature>
<keyword evidence="1" id="KW-0812">Transmembrane</keyword>
<sequence length="182" mass="20822">MSPLKGNATALVAAVGLLAYPRIWNFSYQDQSQTRPNSTLRKQEHPPFTSWEELSESLNLRFTLQLRIRLRNQRTGRNIPLPLLFTAANWVWIISVTFIRSFLAAVRGRSKSELHAALLQFTSRLRRDSQGVASYAAARRETARRLGPPRPPFCFCRRKFCFSPLEGSAQHAGPNITLNWLR</sequence>
<evidence type="ECO:0000313" key="2">
    <source>
        <dbReference type="EMBL" id="KAG5195797.1"/>
    </source>
</evidence>
<protein>
    <submittedName>
        <fullName evidence="2">Uncharacterized protein</fullName>
    </submittedName>
</protein>
<keyword evidence="1" id="KW-1133">Transmembrane helix</keyword>
<evidence type="ECO:0000313" key="3">
    <source>
        <dbReference type="Proteomes" id="UP000664991"/>
    </source>
</evidence>